<feature type="chain" id="PRO_5002726010" description="Lipoprotein" evidence="2">
    <location>
        <begin position="25"/>
        <end position="224"/>
    </location>
</feature>
<dbReference type="EMBL" id="CP000830">
    <property type="protein sequence ID" value="ABV91971.1"/>
    <property type="molecule type" value="Genomic_DNA"/>
</dbReference>
<evidence type="ECO:0008006" key="5">
    <source>
        <dbReference type="Google" id="ProtNLM"/>
    </source>
</evidence>
<dbReference type="eggNOG" id="ENOG5030BXW">
    <property type="taxonomic scope" value="Bacteria"/>
</dbReference>
<organism evidence="3 4">
    <name type="scientific">Dinoroseobacter shibae (strain DSM 16493 / NCIMB 14021 / DFL 12)</name>
    <dbReference type="NCBI Taxonomy" id="398580"/>
    <lineage>
        <taxon>Bacteria</taxon>
        <taxon>Pseudomonadati</taxon>
        <taxon>Pseudomonadota</taxon>
        <taxon>Alphaproteobacteria</taxon>
        <taxon>Rhodobacterales</taxon>
        <taxon>Roseobacteraceae</taxon>
        <taxon>Dinoroseobacter</taxon>
    </lineage>
</organism>
<evidence type="ECO:0000313" key="3">
    <source>
        <dbReference type="EMBL" id="ABV91971.1"/>
    </source>
</evidence>
<sequence length="224" mass="24004">MQVWVRSSAALALAALLAACGNHAELREQRNLGAFELGFNVVIADNAQTVPGGRVATEEQIEAAITSEIDRRFRRYDGGRLYHLGIIVEGYLLAPPGVPVIAAPKSVMVLTVNVFDDALGENLVPGGKQFTVLESLTGDAVVGSGFTMTAEEQLLNLAQNAAGQIETWLEDNPKWFDYEVVRNPFEEGMTFEVDVTEITPEAAAGTASISRPPARPAAPDRPGI</sequence>
<evidence type="ECO:0000256" key="2">
    <source>
        <dbReference type="SAM" id="SignalP"/>
    </source>
</evidence>
<dbReference type="HOGENOM" id="CLU_096775_0_0_5"/>
<feature type="signal peptide" evidence="2">
    <location>
        <begin position="1"/>
        <end position="24"/>
    </location>
</feature>
<reference evidence="4" key="1">
    <citation type="journal article" date="2010" name="ISME J.">
        <title>The complete genome sequence of the algal symbiont Dinoroseobacter shibae: a hitchhiker's guide to life in the sea.</title>
        <authorList>
            <person name="Wagner-Dobler I."/>
            <person name="Ballhausen B."/>
            <person name="Berger M."/>
            <person name="Brinkhoff T."/>
            <person name="Buchholz I."/>
            <person name="Bunk B."/>
            <person name="Cypionka H."/>
            <person name="Daniel R."/>
            <person name="Drepper T."/>
            <person name="Gerdts G."/>
            <person name="Hahnke S."/>
            <person name="Han C."/>
            <person name="Jahn D."/>
            <person name="Kalhoefer D."/>
            <person name="Kiss H."/>
            <person name="Klenk H.P."/>
            <person name="Kyrpides N."/>
            <person name="Liebl W."/>
            <person name="Liesegang H."/>
            <person name="Meincke L."/>
            <person name="Pati A."/>
            <person name="Petersen J."/>
            <person name="Piekarski T."/>
            <person name="Pommerenke C."/>
            <person name="Pradella S."/>
            <person name="Pukall R."/>
            <person name="Rabus R."/>
            <person name="Stackebrandt E."/>
            <person name="Thole S."/>
            <person name="Thompson L."/>
            <person name="Tielen P."/>
            <person name="Tomasch J."/>
            <person name="von Jan M."/>
            <person name="Wanphrut N."/>
            <person name="Wichels A."/>
            <person name="Zech H."/>
            <person name="Simon M."/>
        </authorList>
    </citation>
    <scope>NUCLEOTIDE SEQUENCE [LARGE SCALE GENOMIC DNA]</scope>
    <source>
        <strain evidence="4">DSM 16493 / NCIMB 14021 / DFL 12</strain>
    </source>
</reference>
<dbReference type="PROSITE" id="PS51257">
    <property type="entry name" value="PROKAR_LIPOPROTEIN"/>
    <property type="match status" value="1"/>
</dbReference>
<dbReference type="AlphaFoldDB" id="A8LLG1"/>
<proteinExistence type="predicted"/>
<keyword evidence="2" id="KW-0732">Signal</keyword>
<accession>A8LLG1</accession>
<gene>
    <name evidence="3" type="ordered locus">Dshi_0222</name>
</gene>
<evidence type="ECO:0000256" key="1">
    <source>
        <dbReference type="SAM" id="MobiDB-lite"/>
    </source>
</evidence>
<keyword evidence="4" id="KW-1185">Reference proteome</keyword>
<protein>
    <recommendedName>
        <fullName evidence="5">Lipoprotein</fullName>
    </recommendedName>
</protein>
<name>A8LLG1_DINSH</name>
<dbReference type="KEGG" id="dsh:Dshi_0222"/>
<dbReference type="STRING" id="398580.Dshi_0222"/>
<feature type="region of interest" description="Disordered" evidence="1">
    <location>
        <begin position="202"/>
        <end position="224"/>
    </location>
</feature>
<evidence type="ECO:0000313" key="4">
    <source>
        <dbReference type="Proteomes" id="UP000006833"/>
    </source>
</evidence>
<dbReference type="RefSeq" id="WP_012176904.1">
    <property type="nucleotide sequence ID" value="NC_009952.1"/>
</dbReference>
<dbReference type="Proteomes" id="UP000006833">
    <property type="component" value="Chromosome"/>
</dbReference>